<gene>
    <name evidence="2" type="ORF">NDU88_004116</name>
</gene>
<sequence>MSASKESSARRAGCATKRGEFFFAFNLFYDLSVPQRRWAQSKTRFYGQNSRGRNNGHWFGRGLLRPTEPQTDVQHQPRSESAPEGNKERRSP</sequence>
<dbReference type="EMBL" id="JANPWB010000004">
    <property type="protein sequence ID" value="KAJ1194831.1"/>
    <property type="molecule type" value="Genomic_DNA"/>
</dbReference>
<evidence type="ECO:0000313" key="2">
    <source>
        <dbReference type="EMBL" id="KAJ1194831.1"/>
    </source>
</evidence>
<keyword evidence="3" id="KW-1185">Reference proteome</keyword>
<protein>
    <submittedName>
        <fullName evidence="2">Uncharacterized protein</fullName>
    </submittedName>
</protein>
<evidence type="ECO:0000313" key="3">
    <source>
        <dbReference type="Proteomes" id="UP001066276"/>
    </source>
</evidence>
<accession>A0AAV7V2L2</accession>
<reference evidence="2" key="1">
    <citation type="journal article" date="2022" name="bioRxiv">
        <title>Sequencing and chromosome-scale assembly of the giantPleurodeles waltlgenome.</title>
        <authorList>
            <person name="Brown T."/>
            <person name="Elewa A."/>
            <person name="Iarovenko S."/>
            <person name="Subramanian E."/>
            <person name="Araus A.J."/>
            <person name="Petzold A."/>
            <person name="Susuki M."/>
            <person name="Suzuki K.-i.T."/>
            <person name="Hayashi T."/>
            <person name="Toyoda A."/>
            <person name="Oliveira C."/>
            <person name="Osipova E."/>
            <person name="Leigh N.D."/>
            <person name="Simon A."/>
            <person name="Yun M.H."/>
        </authorList>
    </citation>
    <scope>NUCLEOTIDE SEQUENCE</scope>
    <source>
        <strain evidence="2">20211129_DDA</strain>
        <tissue evidence="2">Liver</tissue>
    </source>
</reference>
<comment type="caution">
    <text evidence="2">The sequence shown here is derived from an EMBL/GenBank/DDBJ whole genome shotgun (WGS) entry which is preliminary data.</text>
</comment>
<evidence type="ECO:0000256" key="1">
    <source>
        <dbReference type="SAM" id="MobiDB-lite"/>
    </source>
</evidence>
<proteinExistence type="predicted"/>
<feature type="region of interest" description="Disordered" evidence="1">
    <location>
        <begin position="44"/>
        <end position="92"/>
    </location>
</feature>
<name>A0AAV7V2L2_PLEWA</name>
<dbReference type="AlphaFoldDB" id="A0AAV7V2L2"/>
<organism evidence="2 3">
    <name type="scientific">Pleurodeles waltl</name>
    <name type="common">Iberian ribbed newt</name>
    <dbReference type="NCBI Taxonomy" id="8319"/>
    <lineage>
        <taxon>Eukaryota</taxon>
        <taxon>Metazoa</taxon>
        <taxon>Chordata</taxon>
        <taxon>Craniata</taxon>
        <taxon>Vertebrata</taxon>
        <taxon>Euteleostomi</taxon>
        <taxon>Amphibia</taxon>
        <taxon>Batrachia</taxon>
        <taxon>Caudata</taxon>
        <taxon>Salamandroidea</taxon>
        <taxon>Salamandridae</taxon>
        <taxon>Pleurodelinae</taxon>
        <taxon>Pleurodeles</taxon>
    </lineage>
</organism>
<dbReference type="Proteomes" id="UP001066276">
    <property type="component" value="Chromosome 2_2"/>
</dbReference>
<feature type="compositionally biased region" description="Polar residues" evidence="1">
    <location>
        <begin position="44"/>
        <end position="53"/>
    </location>
</feature>